<reference evidence="1 2" key="1">
    <citation type="submission" date="2016-10" db="EMBL/GenBank/DDBJ databases">
        <authorList>
            <person name="Varghese N."/>
            <person name="Submissions S."/>
        </authorList>
    </citation>
    <scope>NUCLEOTIDE SEQUENCE [LARGE SCALE GENOMIC DNA]</scope>
    <source>
        <strain evidence="1 2">BS2981</strain>
    </source>
</reference>
<protein>
    <recommendedName>
        <fullName evidence="3">Threonine synthase</fullName>
    </recommendedName>
</protein>
<proteinExistence type="predicted"/>
<dbReference type="Proteomes" id="UP000199576">
    <property type="component" value="Chromosome I"/>
</dbReference>
<evidence type="ECO:0000313" key="2">
    <source>
        <dbReference type="Proteomes" id="UP000199576"/>
    </source>
</evidence>
<dbReference type="EMBL" id="LT629753">
    <property type="protein sequence ID" value="SDS40641.1"/>
    <property type="molecule type" value="Genomic_DNA"/>
</dbReference>
<name>A0ABY0UBQ3_PSECE</name>
<sequence length="271" mass="29642">MIGYISVSSVTATYGSALTAGHFWKDPKVTKRSSPHHSAPRLGSVCPNEGLNPWAAAMGHPWPSAANPASCRVTHGFKPAFGQRGFTGRLRSKAKAERGGLRADRYLTVELGQMWELACLRRHQLGMPDSPGRPHRRQASSHRKAICGTQKNAFDLHHSSRLSGRFAFAFDLDFDLRRPVKHAGRNSTGIWGVNRQGCRFSRPAPWMARGGGPPNPCRITGTPSLGEVPSVGARALCLLWGFSKVSRRKGGTKISRYRSNGYVHLQKGPTP</sequence>
<evidence type="ECO:0000313" key="1">
    <source>
        <dbReference type="EMBL" id="SDS40641.1"/>
    </source>
</evidence>
<keyword evidence="2" id="KW-1185">Reference proteome</keyword>
<gene>
    <name evidence="1" type="ORF">SAMN04490182_1466</name>
</gene>
<accession>A0ABY0UBQ3</accession>
<organism evidence="1 2">
    <name type="scientific">Pseudomonas cedrina</name>
    <dbReference type="NCBI Taxonomy" id="651740"/>
    <lineage>
        <taxon>Bacteria</taxon>
        <taxon>Pseudomonadati</taxon>
        <taxon>Pseudomonadota</taxon>
        <taxon>Gammaproteobacteria</taxon>
        <taxon>Pseudomonadales</taxon>
        <taxon>Pseudomonadaceae</taxon>
        <taxon>Pseudomonas</taxon>
    </lineage>
</organism>
<evidence type="ECO:0008006" key="3">
    <source>
        <dbReference type="Google" id="ProtNLM"/>
    </source>
</evidence>